<proteinExistence type="predicted"/>
<accession>A0ABS4UPV9</accession>
<dbReference type="InterPro" id="IPR051344">
    <property type="entry name" value="Vgb"/>
</dbReference>
<name>A0ABS4UPV9_9ACTN</name>
<dbReference type="EMBL" id="JAGINT010000002">
    <property type="protein sequence ID" value="MBP2353677.1"/>
    <property type="molecule type" value="Genomic_DNA"/>
</dbReference>
<evidence type="ECO:0000313" key="1">
    <source>
        <dbReference type="EMBL" id="MBP2353677.1"/>
    </source>
</evidence>
<gene>
    <name evidence="1" type="ORF">JOF29_004787</name>
</gene>
<keyword evidence="1" id="KW-0456">Lyase</keyword>
<dbReference type="Gene3D" id="2.130.10.10">
    <property type="entry name" value="YVTN repeat-like/Quinoprotein amine dehydrogenase"/>
    <property type="match status" value="1"/>
</dbReference>
<dbReference type="SUPFAM" id="SSF101898">
    <property type="entry name" value="NHL repeat"/>
    <property type="match status" value="1"/>
</dbReference>
<organism evidence="1 2">
    <name type="scientific">Kribbella aluminosa</name>
    <dbReference type="NCBI Taxonomy" id="416017"/>
    <lineage>
        <taxon>Bacteria</taxon>
        <taxon>Bacillati</taxon>
        <taxon>Actinomycetota</taxon>
        <taxon>Actinomycetes</taxon>
        <taxon>Propionibacteriales</taxon>
        <taxon>Kribbellaceae</taxon>
        <taxon>Kribbella</taxon>
    </lineage>
</organism>
<sequence length="384" mass="40841">MSTQLSLHEKAAERARLEQAWQQWEDDVAELRMLVRTTADRVAYGRPTNHLSLVLVEELEAALDPYAGALVVVSHDRRFASRWRGTVIDFPTTPATESRSSTWRRAVMSVREIAVEGAPYGVVAAGGEVWTTLVHTGRVATVSGRVFDLEAPESRPSVIVDGPDAAVWFTRNGDDRVGRIGYDGVASAVQIAGAPYGLCVGPDGALWCTLMSNDAIGRITTDGEVTTYPIGTTGAFPAMITTYAGDLWFTLNQANAIGRMTVAGDVTTYPLPTDATGPVGISAGPDGVWFTELLADRVGRIDVDGTIEEFALPGGSKPHAVAATPDGCWITLWAAAELVQVDAEGNITQRFGFGDGAEPHGLSADGTIWVALEKGSVAHIQPHG</sequence>
<dbReference type="PANTHER" id="PTHR40274">
    <property type="entry name" value="VIRGINIAMYCIN B LYASE"/>
    <property type="match status" value="1"/>
</dbReference>
<protein>
    <submittedName>
        <fullName evidence="1">Virginiamycin B lyase</fullName>
        <ecNumber evidence="1">4.2.99.-</ecNumber>
    </submittedName>
</protein>
<reference evidence="1 2" key="1">
    <citation type="submission" date="2021-03" db="EMBL/GenBank/DDBJ databases">
        <title>Sequencing the genomes of 1000 actinobacteria strains.</title>
        <authorList>
            <person name="Klenk H.-P."/>
        </authorList>
    </citation>
    <scope>NUCLEOTIDE SEQUENCE [LARGE SCALE GENOMIC DNA]</scope>
    <source>
        <strain evidence="1 2">DSM 18824</strain>
    </source>
</reference>
<evidence type="ECO:0000313" key="2">
    <source>
        <dbReference type="Proteomes" id="UP000755585"/>
    </source>
</evidence>
<comment type="caution">
    <text evidence="1">The sequence shown here is derived from an EMBL/GenBank/DDBJ whole genome shotgun (WGS) entry which is preliminary data.</text>
</comment>
<dbReference type="Proteomes" id="UP000755585">
    <property type="component" value="Unassembled WGS sequence"/>
</dbReference>
<dbReference type="InterPro" id="IPR015943">
    <property type="entry name" value="WD40/YVTN_repeat-like_dom_sf"/>
</dbReference>
<keyword evidence="2" id="KW-1185">Reference proteome</keyword>
<dbReference type="Pfam" id="PF24684">
    <property type="entry name" value="Vgb_lyase"/>
    <property type="match status" value="1"/>
</dbReference>
<dbReference type="GO" id="GO:0016829">
    <property type="term" value="F:lyase activity"/>
    <property type="evidence" value="ECO:0007669"/>
    <property type="project" value="UniProtKB-KW"/>
</dbReference>
<dbReference type="PANTHER" id="PTHR40274:SF3">
    <property type="entry name" value="VIRGINIAMYCIN B LYASE"/>
    <property type="match status" value="1"/>
</dbReference>
<dbReference type="EC" id="4.2.99.-" evidence="1"/>